<dbReference type="EMBL" id="QJKJ01009276">
    <property type="protein sequence ID" value="RDX77124.1"/>
    <property type="molecule type" value="Genomic_DNA"/>
</dbReference>
<comment type="caution">
    <text evidence="2">The sequence shown here is derived from an EMBL/GenBank/DDBJ whole genome shotgun (WGS) entry which is preliminary data.</text>
</comment>
<evidence type="ECO:0000313" key="2">
    <source>
        <dbReference type="EMBL" id="RDX77124.1"/>
    </source>
</evidence>
<proteinExistence type="predicted"/>
<dbReference type="Proteomes" id="UP000257109">
    <property type="component" value="Unassembled WGS sequence"/>
</dbReference>
<feature type="non-terminal residue" evidence="2">
    <location>
        <position position="1"/>
    </location>
</feature>
<sequence length="224" mass="25463">MAALADTYYSLNQCGERRRGALRCCTPIFTPLPMQTPHCLPGRGLQMELDSAHDHGRMGSQTRRGIREVNPLCEGDPNVPLLGTQRTINYNPELTVRQAGYLIITPPPEEALTPFVLPGPKAASLEQSPASRIKHSTIRGREGHWKRKLEEALEENHQEKHLNVEITKKAQAEHDARLRIGSCLSATDKEMCARRVERDQVAIEKERLEKTLLDFQRREDEQRE</sequence>
<dbReference type="PANTHER" id="PTHR48154:SF1">
    <property type="entry name" value="PROTEIN, PUTATIVE-RELATED"/>
    <property type="match status" value="1"/>
</dbReference>
<dbReference type="Pfam" id="PF24924">
    <property type="entry name" value="DUF7745"/>
    <property type="match status" value="1"/>
</dbReference>
<dbReference type="PANTHER" id="PTHR48154">
    <property type="entry name" value="PROTEIN, PUTATIVE-RELATED"/>
    <property type="match status" value="1"/>
</dbReference>
<feature type="domain" description="DUF7745" evidence="1">
    <location>
        <begin position="69"/>
        <end position="119"/>
    </location>
</feature>
<name>A0A371FFM2_MUCPR</name>
<gene>
    <name evidence="2" type="ORF">CR513_42803</name>
</gene>
<protein>
    <recommendedName>
        <fullName evidence="1">DUF7745 domain-containing protein</fullName>
    </recommendedName>
</protein>
<reference evidence="2" key="1">
    <citation type="submission" date="2018-05" db="EMBL/GenBank/DDBJ databases">
        <title>Draft genome of Mucuna pruriens seed.</title>
        <authorList>
            <person name="Nnadi N.E."/>
            <person name="Vos R."/>
            <person name="Hasami M.H."/>
            <person name="Devisetty U.K."/>
            <person name="Aguiy J.C."/>
        </authorList>
    </citation>
    <scope>NUCLEOTIDE SEQUENCE [LARGE SCALE GENOMIC DNA]</scope>
    <source>
        <strain evidence="2">JCA_2017</strain>
    </source>
</reference>
<dbReference type="AlphaFoldDB" id="A0A371FFM2"/>
<evidence type="ECO:0000313" key="3">
    <source>
        <dbReference type="Proteomes" id="UP000257109"/>
    </source>
</evidence>
<evidence type="ECO:0000259" key="1">
    <source>
        <dbReference type="Pfam" id="PF24924"/>
    </source>
</evidence>
<accession>A0A371FFM2</accession>
<keyword evidence="3" id="KW-1185">Reference proteome</keyword>
<dbReference type="OrthoDB" id="1396996at2759"/>
<organism evidence="2 3">
    <name type="scientific">Mucuna pruriens</name>
    <name type="common">Velvet bean</name>
    <name type="synonym">Dolichos pruriens</name>
    <dbReference type="NCBI Taxonomy" id="157652"/>
    <lineage>
        <taxon>Eukaryota</taxon>
        <taxon>Viridiplantae</taxon>
        <taxon>Streptophyta</taxon>
        <taxon>Embryophyta</taxon>
        <taxon>Tracheophyta</taxon>
        <taxon>Spermatophyta</taxon>
        <taxon>Magnoliopsida</taxon>
        <taxon>eudicotyledons</taxon>
        <taxon>Gunneridae</taxon>
        <taxon>Pentapetalae</taxon>
        <taxon>rosids</taxon>
        <taxon>fabids</taxon>
        <taxon>Fabales</taxon>
        <taxon>Fabaceae</taxon>
        <taxon>Papilionoideae</taxon>
        <taxon>50 kb inversion clade</taxon>
        <taxon>NPAAA clade</taxon>
        <taxon>indigoferoid/millettioid clade</taxon>
        <taxon>Phaseoleae</taxon>
        <taxon>Mucuna</taxon>
    </lineage>
</organism>
<dbReference type="InterPro" id="IPR056647">
    <property type="entry name" value="DUF7745"/>
</dbReference>